<proteinExistence type="inferred from homology"/>
<evidence type="ECO:0000256" key="1">
    <source>
        <dbReference type="ARBA" id="ARBA00005417"/>
    </source>
</evidence>
<dbReference type="eggNOG" id="COG1131">
    <property type="taxonomic scope" value="Bacteria"/>
</dbReference>
<reference evidence="6 7" key="1">
    <citation type="journal article" date="2011" name="J. Bacteriol.">
        <title>Genome sequence of the ethanol-producing Zymomonas mobilis subsp. mobilis lectotype strain ATCC 10988.</title>
        <authorList>
            <person name="Pappas K.M."/>
            <person name="Kouvelis V.N."/>
            <person name="Saunders E."/>
            <person name="Brettin T.S."/>
            <person name="Bruce D."/>
            <person name="Detter C."/>
            <person name="Balakireva M."/>
            <person name="Han C.S."/>
            <person name="Savvakis G."/>
            <person name="Kyrpides N.C."/>
            <person name="Typas M.A."/>
        </authorList>
    </citation>
    <scope>NUCLEOTIDE SEQUENCE [LARGE SCALE GENOMIC DNA]</scope>
    <source>
        <strain evidence="7">ATCC 10988 / DSM 424 / CCUG 17860 / LMG 404 / NCIMB 8938 / NRRL B-806 / ZM1</strain>
    </source>
</reference>
<dbReference type="KEGG" id="zmm:Zmob_0283"/>
<dbReference type="Gene3D" id="3.40.50.300">
    <property type="entry name" value="P-loop containing nucleotide triphosphate hydrolases"/>
    <property type="match status" value="1"/>
</dbReference>
<dbReference type="PROSITE" id="PS50893">
    <property type="entry name" value="ABC_TRANSPORTER_2"/>
    <property type="match status" value="1"/>
</dbReference>
<dbReference type="InterPro" id="IPR003439">
    <property type="entry name" value="ABC_transporter-like_ATP-bd"/>
</dbReference>
<evidence type="ECO:0000259" key="5">
    <source>
        <dbReference type="PROSITE" id="PS50893"/>
    </source>
</evidence>
<dbReference type="SUPFAM" id="SSF52540">
    <property type="entry name" value="P-loop containing nucleoside triphosphate hydrolases"/>
    <property type="match status" value="1"/>
</dbReference>
<keyword evidence="4" id="KW-0067">ATP-binding</keyword>
<dbReference type="GO" id="GO:0005524">
    <property type="term" value="F:ATP binding"/>
    <property type="evidence" value="ECO:0007669"/>
    <property type="project" value="UniProtKB-KW"/>
</dbReference>
<dbReference type="InterPro" id="IPR027417">
    <property type="entry name" value="P-loop_NTPase"/>
</dbReference>
<dbReference type="PANTHER" id="PTHR43335">
    <property type="entry name" value="ABC TRANSPORTER, ATP-BINDING PROTEIN"/>
    <property type="match status" value="1"/>
</dbReference>
<dbReference type="GO" id="GO:0016887">
    <property type="term" value="F:ATP hydrolysis activity"/>
    <property type="evidence" value="ECO:0007669"/>
    <property type="project" value="InterPro"/>
</dbReference>
<evidence type="ECO:0000256" key="2">
    <source>
        <dbReference type="ARBA" id="ARBA00022448"/>
    </source>
</evidence>
<sequence length="305" mass="33876">MSAAIQLAHLSKNFGTRPVLKEINLTVPKGSLFAFLGNNGQGKSTTIRIITGLYRITSGKVTVLGQDMQKNPIPALARMGCLVDSPSLYNHMTAREFLKIGCVVKDIPYQDIDRVLAIVNLHTEPRLKIALYSLGMRQRLALAHALLGNPELLVLDEPTNGLDPEGIKEIRELLISLPEKTGCTVFFSSHQLEEVEKTASHLALLDQGTILFQGELEEIRAAGRSALRLNVTDVEKAFAFLSQSSYQVSHYGDHRLLVDNMTREEASALYRQLVAADIDFYQAILEKPSLEEWFSQQMATSRNKA</sequence>
<keyword evidence="3" id="KW-0547">Nucleotide-binding</keyword>
<dbReference type="RefSeq" id="WP_014500426.1">
    <property type="nucleotide sequence ID" value="NC_017262.1"/>
</dbReference>
<organism evidence="6 7">
    <name type="scientific">Zymomonas mobilis subsp. mobilis (strain ATCC 10988 / DSM 424 / LMG 404 / NCIMB 8938 / NRRL B-806 / ZM1)</name>
    <dbReference type="NCBI Taxonomy" id="555217"/>
    <lineage>
        <taxon>Bacteria</taxon>
        <taxon>Pseudomonadati</taxon>
        <taxon>Pseudomonadota</taxon>
        <taxon>Alphaproteobacteria</taxon>
        <taxon>Sphingomonadales</taxon>
        <taxon>Zymomonadaceae</taxon>
        <taxon>Zymomonas</taxon>
    </lineage>
</organism>
<evidence type="ECO:0000256" key="3">
    <source>
        <dbReference type="ARBA" id="ARBA00022741"/>
    </source>
</evidence>
<dbReference type="CDD" id="cd03268">
    <property type="entry name" value="ABC_BcrA_bacitracin_resist"/>
    <property type="match status" value="1"/>
</dbReference>
<dbReference type="AlphaFoldDB" id="A0A0H3FWF9"/>
<feature type="domain" description="ABC transporter" evidence="5">
    <location>
        <begin position="5"/>
        <end position="232"/>
    </location>
</feature>
<dbReference type="EMBL" id="CP002850">
    <property type="protein sequence ID" value="AEH62133.1"/>
    <property type="molecule type" value="Genomic_DNA"/>
</dbReference>
<dbReference type="PANTHER" id="PTHR43335:SF4">
    <property type="entry name" value="ABC TRANSPORTER, ATP-BINDING PROTEIN"/>
    <property type="match status" value="1"/>
</dbReference>
<gene>
    <name evidence="6" type="ordered locus">Zmob_0283</name>
</gene>
<keyword evidence="2" id="KW-0813">Transport</keyword>
<evidence type="ECO:0000256" key="4">
    <source>
        <dbReference type="ARBA" id="ARBA00022840"/>
    </source>
</evidence>
<protein>
    <submittedName>
        <fullName evidence="6">ABC transporter related protein</fullName>
    </submittedName>
</protein>
<dbReference type="Proteomes" id="UP000001494">
    <property type="component" value="Chromosome"/>
</dbReference>
<evidence type="ECO:0000313" key="7">
    <source>
        <dbReference type="Proteomes" id="UP000001494"/>
    </source>
</evidence>
<dbReference type="HOGENOM" id="CLU_000604_1_2_5"/>
<evidence type="ECO:0000313" key="6">
    <source>
        <dbReference type="EMBL" id="AEH62133.1"/>
    </source>
</evidence>
<dbReference type="Pfam" id="PF00005">
    <property type="entry name" value="ABC_tran"/>
    <property type="match status" value="1"/>
</dbReference>
<comment type="similarity">
    <text evidence="1">Belongs to the ABC transporter superfamily.</text>
</comment>
<dbReference type="SMART" id="SM00382">
    <property type="entry name" value="AAA"/>
    <property type="match status" value="1"/>
</dbReference>
<accession>A0A0H3FWF9</accession>
<dbReference type="OrthoDB" id="9806044at2"/>
<name>A0A0H3FWF9_ZYMMA</name>
<dbReference type="InterPro" id="IPR003593">
    <property type="entry name" value="AAA+_ATPase"/>
</dbReference>